<keyword evidence="5" id="KW-0464">Manganese</keyword>
<feature type="non-terminal residue" evidence="8">
    <location>
        <position position="398"/>
    </location>
</feature>
<keyword evidence="8" id="KW-0645">Protease</keyword>
<dbReference type="SUPFAM" id="SSF55920">
    <property type="entry name" value="Creatinase/aminopeptidase"/>
    <property type="match status" value="1"/>
</dbReference>
<dbReference type="Gene3D" id="3.40.350.10">
    <property type="entry name" value="Creatinase/prolidase N-terminal domain"/>
    <property type="match status" value="1"/>
</dbReference>
<dbReference type="Proteomes" id="UP000030653">
    <property type="component" value="Unassembled WGS sequence"/>
</dbReference>
<accession>M5FPE4</accession>
<evidence type="ECO:0000256" key="6">
    <source>
        <dbReference type="RuleBase" id="RU000590"/>
    </source>
</evidence>
<dbReference type="PROSITE" id="PS00491">
    <property type="entry name" value="PROLINE_PEPTIDASE"/>
    <property type="match status" value="1"/>
</dbReference>
<reference evidence="8 9" key="1">
    <citation type="journal article" date="2012" name="Science">
        <title>The Paleozoic origin of enzymatic lignin decomposition reconstructed from 31 fungal genomes.</title>
        <authorList>
            <person name="Floudas D."/>
            <person name="Binder M."/>
            <person name="Riley R."/>
            <person name="Barry K."/>
            <person name="Blanchette R.A."/>
            <person name="Henrissat B."/>
            <person name="Martinez A.T."/>
            <person name="Otillar R."/>
            <person name="Spatafora J.W."/>
            <person name="Yadav J.S."/>
            <person name="Aerts A."/>
            <person name="Benoit I."/>
            <person name="Boyd A."/>
            <person name="Carlson A."/>
            <person name="Copeland A."/>
            <person name="Coutinho P.M."/>
            <person name="de Vries R.P."/>
            <person name="Ferreira P."/>
            <person name="Findley K."/>
            <person name="Foster B."/>
            <person name="Gaskell J."/>
            <person name="Glotzer D."/>
            <person name="Gorecki P."/>
            <person name="Heitman J."/>
            <person name="Hesse C."/>
            <person name="Hori C."/>
            <person name="Igarashi K."/>
            <person name="Jurgens J.A."/>
            <person name="Kallen N."/>
            <person name="Kersten P."/>
            <person name="Kohler A."/>
            <person name="Kuees U."/>
            <person name="Kumar T.K.A."/>
            <person name="Kuo A."/>
            <person name="LaButti K."/>
            <person name="Larrondo L.F."/>
            <person name="Lindquist E."/>
            <person name="Ling A."/>
            <person name="Lombard V."/>
            <person name="Lucas S."/>
            <person name="Lundell T."/>
            <person name="Martin R."/>
            <person name="McLaughlin D.J."/>
            <person name="Morgenstern I."/>
            <person name="Morin E."/>
            <person name="Murat C."/>
            <person name="Nagy L.G."/>
            <person name="Nolan M."/>
            <person name="Ohm R.A."/>
            <person name="Patyshakuliyeva A."/>
            <person name="Rokas A."/>
            <person name="Ruiz-Duenas F.J."/>
            <person name="Sabat G."/>
            <person name="Salamov A."/>
            <person name="Samejima M."/>
            <person name="Schmutz J."/>
            <person name="Slot J.C."/>
            <person name="St John F."/>
            <person name="Stenlid J."/>
            <person name="Sun H."/>
            <person name="Sun S."/>
            <person name="Syed K."/>
            <person name="Tsang A."/>
            <person name="Wiebenga A."/>
            <person name="Young D."/>
            <person name="Pisabarro A."/>
            <person name="Eastwood D.C."/>
            <person name="Martin F."/>
            <person name="Cullen D."/>
            <person name="Grigoriev I.V."/>
            <person name="Hibbett D.S."/>
        </authorList>
    </citation>
    <scope>NUCLEOTIDE SEQUENCE [LARGE SCALE GENOMIC DNA]</scope>
    <source>
        <strain evidence="8 9">DJM-731 SS1</strain>
    </source>
</reference>
<keyword evidence="9" id="KW-1185">Reference proteome</keyword>
<dbReference type="InterPro" id="IPR050659">
    <property type="entry name" value="Peptidase_M24B"/>
</dbReference>
<dbReference type="PANTHER" id="PTHR46112">
    <property type="entry name" value="AMINOPEPTIDASE"/>
    <property type="match status" value="1"/>
</dbReference>
<dbReference type="Pfam" id="PF00557">
    <property type="entry name" value="Peptidase_M24"/>
    <property type="match status" value="1"/>
</dbReference>
<evidence type="ECO:0000313" key="9">
    <source>
        <dbReference type="Proteomes" id="UP000030653"/>
    </source>
</evidence>
<feature type="domain" description="Peptidase M24" evidence="7">
    <location>
        <begin position="169"/>
        <end position="369"/>
    </location>
</feature>
<evidence type="ECO:0000259" key="7">
    <source>
        <dbReference type="Pfam" id="PF00557"/>
    </source>
</evidence>
<evidence type="ECO:0000313" key="8">
    <source>
        <dbReference type="EMBL" id="EJT98490.1"/>
    </source>
</evidence>
<dbReference type="GeneID" id="63690520"/>
<dbReference type="InterPro" id="IPR029149">
    <property type="entry name" value="Creatin/AminoP/Spt16_N"/>
</dbReference>
<dbReference type="AlphaFoldDB" id="M5FPE4"/>
<organism evidence="8 9">
    <name type="scientific">Dacryopinax primogenitus (strain DJM 731)</name>
    <name type="common">Brown rot fungus</name>
    <dbReference type="NCBI Taxonomy" id="1858805"/>
    <lineage>
        <taxon>Eukaryota</taxon>
        <taxon>Fungi</taxon>
        <taxon>Dikarya</taxon>
        <taxon>Basidiomycota</taxon>
        <taxon>Agaricomycotina</taxon>
        <taxon>Dacrymycetes</taxon>
        <taxon>Dacrymycetales</taxon>
        <taxon>Dacrymycetaceae</taxon>
        <taxon>Dacryopinax</taxon>
    </lineage>
</organism>
<evidence type="ECO:0000256" key="4">
    <source>
        <dbReference type="ARBA" id="ARBA00022801"/>
    </source>
</evidence>
<dbReference type="InterPro" id="IPR001131">
    <property type="entry name" value="Peptidase_M24B_aminopep-P_CS"/>
</dbReference>
<dbReference type="GO" id="GO:0004177">
    <property type="term" value="F:aminopeptidase activity"/>
    <property type="evidence" value="ECO:0007669"/>
    <property type="project" value="UniProtKB-KW"/>
</dbReference>
<proteinExistence type="inferred from homology"/>
<dbReference type="InterPro" id="IPR036005">
    <property type="entry name" value="Creatinase/aminopeptidase-like"/>
</dbReference>
<dbReference type="OMA" id="GLEMHEH"/>
<evidence type="ECO:0000256" key="1">
    <source>
        <dbReference type="ARBA" id="ARBA00001936"/>
    </source>
</evidence>
<dbReference type="Gene3D" id="3.90.230.10">
    <property type="entry name" value="Creatinase/methionine aminopeptidase superfamily"/>
    <property type="match status" value="1"/>
</dbReference>
<evidence type="ECO:0000256" key="5">
    <source>
        <dbReference type="ARBA" id="ARBA00023211"/>
    </source>
</evidence>
<evidence type="ECO:0000256" key="3">
    <source>
        <dbReference type="ARBA" id="ARBA00022723"/>
    </source>
</evidence>
<evidence type="ECO:0000256" key="2">
    <source>
        <dbReference type="ARBA" id="ARBA00008766"/>
    </source>
</evidence>
<keyword evidence="4" id="KW-0378">Hydrolase</keyword>
<keyword evidence="3 6" id="KW-0479">Metal-binding</keyword>
<dbReference type="PANTHER" id="PTHR46112:SF2">
    <property type="entry name" value="XAA-PRO AMINOPEPTIDASE P-RELATED"/>
    <property type="match status" value="1"/>
</dbReference>
<comment type="cofactor">
    <cofactor evidence="1">
        <name>Mn(2+)</name>
        <dbReference type="ChEBI" id="CHEBI:29035"/>
    </cofactor>
</comment>
<name>M5FPE4_DACPD</name>
<dbReference type="InterPro" id="IPR000994">
    <property type="entry name" value="Pept_M24"/>
</dbReference>
<sequence>LSLPSPTPDFTPISQHCTPPPIPASSYHSRLAQLTSTLSSLNASAYILEPSPSSLYYLNVSLSSWGLSERPLLLIIPRSGPIRVLTPKFEAPRARLLPLPVQAEYVLWEEEEDPYAAAVAALPQGRLLADGTTRLFVVDGLGRTGRTVELAPPAIQSIRERKTEEELEILRCANERTLLAIRAVRGLLRFGMRESQGRALMGQALAQAGLKDLDNIFLVGENAALPHGRGTDRVIGKSDFVLIDCGGSLHGYHSDVTRTFALPGSEIPSSHLQLWYSVQHAQSLALLAAHPGAPAHTIDAAARSYLNTSHLGPYFTHRVGHGIGLEVHESPYLVASNPRAVQVGNTFSDEPGVYVLGKMGVRLEDCFEVLGLGVEGQEEGGRVLTLGVGGLARSPWDI</sequence>
<dbReference type="RefSeq" id="XP_040625388.1">
    <property type="nucleotide sequence ID" value="XM_040775458.1"/>
</dbReference>
<gene>
    <name evidence="8" type="ORF">DACRYDRAFT_57624</name>
</gene>
<dbReference type="HOGENOM" id="CLU_017266_2_1_1"/>
<dbReference type="SUPFAM" id="SSF53092">
    <property type="entry name" value="Creatinase/prolidase N-terminal domain"/>
    <property type="match status" value="1"/>
</dbReference>
<dbReference type="OrthoDB" id="9995434at2759"/>
<dbReference type="EMBL" id="JH795873">
    <property type="protein sequence ID" value="EJT98490.1"/>
    <property type="molecule type" value="Genomic_DNA"/>
</dbReference>
<comment type="similarity">
    <text evidence="2 6">Belongs to the peptidase M24B family.</text>
</comment>
<keyword evidence="8" id="KW-0031">Aminopeptidase</keyword>
<protein>
    <submittedName>
        <fullName evidence="8">Creatinase/aminopeptidase</fullName>
    </submittedName>
</protein>
<dbReference type="GO" id="GO:0046872">
    <property type="term" value="F:metal ion binding"/>
    <property type="evidence" value="ECO:0007669"/>
    <property type="project" value="UniProtKB-KW"/>
</dbReference>
<dbReference type="STRING" id="1858805.M5FPE4"/>